<name>A0ABR3JS60_9AGAR</name>
<protein>
    <submittedName>
        <fullName evidence="1">Uncharacterized protein</fullName>
    </submittedName>
</protein>
<accession>A0ABR3JS60</accession>
<evidence type="ECO:0000313" key="1">
    <source>
        <dbReference type="EMBL" id="KAL0958621.1"/>
    </source>
</evidence>
<comment type="caution">
    <text evidence="1">The sequence shown here is derived from an EMBL/GenBank/DDBJ whole genome shotgun (WGS) entry which is preliminary data.</text>
</comment>
<proteinExistence type="predicted"/>
<sequence length="154" mass="17296">MFYPTDKHWQWDLSKNFNFQKPLERTSLMSAEVDCSQAKVQSSLEIASKAPRSTSSLASMFVVPGMAPPRRLINGHIATPDLSMMDDGAFDTKKIPMLVEGISVLTFRKFFPTLEILTRADGNFKGTTDSNYRFNYLWTRLSFASLITGIALSS</sequence>
<dbReference type="EMBL" id="JASNQZ010000003">
    <property type="protein sequence ID" value="KAL0958621.1"/>
    <property type="molecule type" value="Genomic_DNA"/>
</dbReference>
<keyword evidence="2" id="KW-1185">Reference proteome</keyword>
<dbReference type="Proteomes" id="UP001556367">
    <property type="component" value="Unassembled WGS sequence"/>
</dbReference>
<evidence type="ECO:0000313" key="2">
    <source>
        <dbReference type="Proteomes" id="UP001556367"/>
    </source>
</evidence>
<reference evidence="2" key="1">
    <citation type="submission" date="2024-06" db="EMBL/GenBank/DDBJ databases">
        <title>Multi-omics analyses provide insights into the biosynthesis of the anticancer antibiotic pleurotin in Hohenbuehelia grisea.</title>
        <authorList>
            <person name="Weaver J.A."/>
            <person name="Alberti F."/>
        </authorList>
    </citation>
    <scope>NUCLEOTIDE SEQUENCE [LARGE SCALE GENOMIC DNA]</scope>
    <source>
        <strain evidence="2">T-177</strain>
    </source>
</reference>
<gene>
    <name evidence="1" type="ORF">HGRIS_013959</name>
</gene>
<organism evidence="1 2">
    <name type="scientific">Hohenbuehelia grisea</name>
    <dbReference type="NCBI Taxonomy" id="104357"/>
    <lineage>
        <taxon>Eukaryota</taxon>
        <taxon>Fungi</taxon>
        <taxon>Dikarya</taxon>
        <taxon>Basidiomycota</taxon>
        <taxon>Agaricomycotina</taxon>
        <taxon>Agaricomycetes</taxon>
        <taxon>Agaricomycetidae</taxon>
        <taxon>Agaricales</taxon>
        <taxon>Pleurotineae</taxon>
        <taxon>Pleurotaceae</taxon>
        <taxon>Hohenbuehelia</taxon>
    </lineage>
</organism>